<proteinExistence type="predicted"/>
<accession>A0ABV9I968</accession>
<evidence type="ECO:0000313" key="2">
    <source>
        <dbReference type="Proteomes" id="UP001595952"/>
    </source>
</evidence>
<evidence type="ECO:0000313" key="1">
    <source>
        <dbReference type="EMBL" id="MFC4638230.1"/>
    </source>
</evidence>
<dbReference type="EMBL" id="JBHSEI010000005">
    <property type="protein sequence ID" value="MFC4638230.1"/>
    <property type="molecule type" value="Genomic_DNA"/>
</dbReference>
<dbReference type="SUPFAM" id="SSF55961">
    <property type="entry name" value="Bet v1-like"/>
    <property type="match status" value="1"/>
</dbReference>
<comment type="caution">
    <text evidence="1">The sequence shown here is derived from an EMBL/GenBank/DDBJ whole genome shotgun (WGS) entry which is preliminary data.</text>
</comment>
<keyword evidence="2" id="KW-1185">Reference proteome</keyword>
<dbReference type="RefSeq" id="WP_380061239.1">
    <property type="nucleotide sequence ID" value="NZ_JBHSEI010000005.1"/>
</dbReference>
<gene>
    <name evidence="1" type="ORF">ACFO0D_07730</name>
</gene>
<organism evidence="1 2">
    <name type="scientific">Deinococcus hohokamensis</name>
    <dbReference type="NCBI Taxonomy" id="309883"/>
    <lineage>
        <taxon>Bacteria</taxon>
        <taxon>Thermotogati</taxon>
        <taxon>Deinococcota</taxon>
        <taxon>Deinococci</taxon>
        <taxon>Deinococcales</taxon>
        <taxon>Deinococcaceae</taxon>
        <taxon>Deinococcus</taxon>
    </lineage>
</organism>
<reference evidence="2" key="1">
    <citation type="journal article" date="2019" name="Int. J. Syst. Evol. Microbiol.">
        <title>The Global Catalogue of Microorganisms (GCM) 10K type strain sequencing project: providing services to taxonomists for standard genome sequencing and annotation.</title>
        <authorList>
            <consortium name="The Broad Institute Genomics Platform"/>
            <consortium name="The Broad Institute Genome Sequencing Center for Infectious Disease"/>
            <person name="Wu L."/>
            <person name="Ma J."/>
        </authorList>
    </citation>
    <scope>NUCLEOTIDE SEQUENCE [LARGE SCALE GENOMIC DNA]</scope>
    <source>
        <strain evidence="2">CCUG 55995</strain>
    </source>
</reference>
<sequence>MQNIQYRIINAPSGTLGDLLEAVASPEGKLWPAPAWPPLILDAGLTPGSSGGHGPIRYRVTDHDPGRRVRFKFAPDLGLAGFHEFLIEDLGPTSCRVTHTIQGTLRGSMILLWPLAIRWLHEALLQDLFDQAERLATGQVARSARWSLWVRVLRSLRR</sequence>
<name>A0ABV9I968_9DEIO</name>
<evidence type="ECO:0008006" key="3">
    <source>
        <dbReference type="Google" id="ProtNLM"/>
    </source>
</evidence>
<dbReference type="Proteomes" id="UP001595952">
    <property type="component" value="Unassembled WGS sequence"/>
</dbReference>
<protein>
    <recommendedName>
        <fullName evidence="3">SRPBCC family protein</fullName>
    </recommendedName>
</protein>